<reference evidence="1 2" key="1">
    <citation type="journal article" date="2016" name="Nat. Commun.">
        <title>Thousands of microbial genomes shed light on interconnected biogeochemical processes in an aquifer system.</title>
        <authorList>
            <person name="Anantharaman K."/>
            <person name="Brown C.T."/>
            <person name="Hug L.A."/>
            <person name="Sharon I."/>
            <person name="Castelle C.J."/>
            <person name="Probst A.J."/>
            <person name="Thomas B.C."/>
            <person name="Singh A."/>
            <person name="Wilkins M.J."/>
            <person name="Karaoz U."/>
            <person name="Brodie E.L."/>
            <person name="Williams K.H."/>
            <person name="Hubbard S.S."/>
            <person name="Banfield J.F."/>
        </authorList>
    </citation>
    <scope>NUCLEOTIDE SEQUENCE [LARGE SCALE GENOMIC DNA]</scope>
</reference>
<evidence type="ECO:0000313" key="1">
    <source>
        <dbReference type="EMBL" id="OGD23542.1"/>
    </source>
</evidence>
<comment type="caution">
    <text evidence="1">The sequence shown here is derived from an EMBL/GenBank/DDBJ whole genome shotgun (WGS) entry which is preliminary data.</text>
</comment>
<dbReference type="Proteomes" id="UP000176639">
    <property type="component" value="Unassembled WGS sequence"/>
</dbReference>
<accession>A0A1F5AYR8</accession>
<dbReference type="EMBL" id="MEYI01000036">
    <property type="protein sequence ID" value="OGD23542.1"/>
    <property type="molecule type" value="Genomic_DNA"/>
</dbReference>
<organism evidence="1 2">
    <name type="scientific">Candidatus Azambacteria bacterium RBG_16_47_10</name>
    <dbReference type="NCBI Taxonomy" id="1797292"/>
    <lineage>
        <taxon>Bacteria</taxon>
        <taxon>Candidatus Azamiibacteriota</taxon>
    </lineage>
</organism>
<protein>
    <submittedName>
        <fullName evidence="1">Uncharacterized protein</fullName>
    </submittedName>
</protein>
<gene>
    <name evidence="1" type="ORF">A2Z10_00630</name>
</gene>
<evidence type="ECO:0000313" key="2">
    <source>
        <dbReference type="Proteomes" id="UP000176639"/>
    </source>
</evidence>
<dbReference type="AlphaFoldDB" id="A0A1F5AYR8"/>
<sequence length="97" mass="10932">MKNKVQAVFLTNGQVYFGTLSRNGFDAWRLTNAHYLEKSQVPAAEGSAEMKTQTTVKKLTQDMHMPEDAMYISHKNILFWQNLQNSSPIAQVIASGK</sequence>
<name>A0A1F5AYR8_9BACT</name>
<proteinExistence type="predicted"/>